<accession>M9LCT0</accession>
<sequence>MGNNSVNVDFEIEMLVREIALKRFLEDENPQKADPLKPPHVVQAKDEAYQAFNCLTKSADEALKTQLFDLEDKLNSLARLEHELEFVNGFVEGYFYLRHVMKYQEAALLSTAEEGGGSK</sequence>
<keyword evidence="1" id="KW-0378">Hydrolase</keyword>
<evidence type="ECO:0000313" key="2">
    <source>
        <dbReference type="Proteomes" id="UP000029453"/>
    </source>
</evidence>
<evidence type="ECO:0000313" key="1">
    <source>
        <dbReference type="EMBL" id="GAC44007.1"/>
    </source>
</evidence>
<dbReference type="AlphaFoldDB" id="M9LCT0"/>
<keyword evidence="1" id="KW-0067">ATP-binding</keyword>
<comment type="caution">
    <text evidence="1">The sequence shown here is derived from an EMBL/GenBank/DDBJ whole genome shotgun (WGS) entry which is preliminary data.</text>
</comment>
<keyword evidence="1" id="KW-0347">Helicase</keyword>
<organism evidence="1 2">
    <name type="scientific">Paenibacillus popilliae ATCC 14706</name>
    <dbReference type="NCBI Taxonomy" id="1212764"/>
    <lineage>
        <taxon>Bacteria</taxon>
        <taxon>Bacillati</taxon>
        <taxon>Bacillota</taxon>
        <taxon>Bacilli</taxon>
        <taxon>Bacillales</taxon>
        <taxon>Paenibacillaceae</taxon>
        <taxon>Paenibacillus</taxon>
    </lineage>
</organism>
<reference evidence="1 2" key="1">
    <citation type="submission" date="2012-10" db="EMBL/GenBank/DDBJ databases">
        <title>Draft Genome Sequence of Paenibacillus popilliae ATCC 14706T.</title>
        <authorList>
            <person name="Iiyama K."/>
            <person name="Mori K."/>
            <person name="Mon H."/>
            <person name="Chieda Y."/>
            <person name="Lee J.M."/>
            <person name="Kusakabe T."/>
            <person name="Tashiro K."/>
            <person name="Asano S."/>
            <person name="Yasunaga-Aoki C."/>
            <person name="Shimizu S."/>
        </authorList>
    </citation>
    <scope>NUCLEOTIDE SEQUENCE [LARGE SCALE GENOMIC DNA]</scope>
    <source>
        <strain evidence="1 2">ATCC 14706</strain>
    </source>
</reference>
<name>M9LCT0_PAEPP</name>
<dbReference type="OrthoDB" id="2612985at2"/>
<keyword evidence="1" id="KW-0547">Nucleotide-binding</keyword>
<dbReference type="RefSeq" id="WP_006287787.1">
    <property type="nucleotide sequence ID" value="NZ_BALG01000298.1"/>
</dbReference>
<dbReference type="EMBL" id="BALG01000298">
    <property type="protein sequence ID" value="GAC44007.1"/>
    <property type="molecule type" value="Genomic_DNA"/>
</dbReference>
<keyword evidence="2" id="KW-1185">Reference proteome</keyword>
<dbReference type="GO" id="GO:0004386">
    <property type="term" value="F:helicase activity"/>
    <property type="evidence" value="ECO:0007669"/>
    <property type="project" value="UniProtKB-KW"/>
</dbReference>
<proteinExistence type="predicted"/>
<dbReference type="Proteomes" id="UP000029453">
    <property type="component" value="Unassembled WGS sequence"/>
</dbReference>
<gene>
    <name evidence="1" type="ORF">PPOP_3407</name>
</gene>
<protein>
    <submittedName>
        <fullName evidence="1">DNA and RNA helicase</fullName>
    </submittedName>
</protein>